<keyword evidence="2" id="KW-1185">Reference proteome</keyword>
<dbReference type="EMBL" id="JAUSVR010000007">
    <property type="protein sequence ID" value="MDQ0511668.1"/>
    <property type="molecule type" value="Genomic_DNA"/>
</dbReference>
<protein>
    <submittedName>
        <fullName evidence="1">Uncharacterized protein</fullName>
    </submittedName>
</protein>
<organism evidence="1 2">
    <name type="scientific">Ancylobacter amanitiformis</name>
    <dbReference type="NCBI Taxonomy" id="217069"/>
    <lineage>
        <taxon>Bacteria</taxon>
        <taxon>Pseudomonadati</taxon>
        <taxon>Pseudomonadota</taxon>
        <taxon>Alphaproteobacteria</taxon>
        <taxon>Hyphomicrobiales</taxon>
        <taxon>Xanthobacteraceae</taxon>
        <taxon>Ancylobacter</taxon>
    </lineage>
</organism>
<evidence type="ECO:0000313" key="1">
    <source>
        <dbReference type="EMBL" id="MDQ0511668.1"/>
    </source>
</evidence>
<sequence>MTLSAFTNVSSPTTLPTTDAQAIAFALDHLEPYEVPEFLKDWRDGKSLRPWMPDGVSPEDDNMVGED</sequence>
<dbReference type="Proteomes" id="UP001235094">
    <property type="component" value="Unassembled WGS sequence"/>
</dbReference>
<reference evidence="1 2" key="1">
    <citation type="submission" date="2023-07" db="EMBL/GenBank/DDBJ databases">
        <title>Genomic Encyclopedia of Type Strains, Phase IV (KMG-IV): sequencing the most valuable type-strain genomes for metagenomic binning, comparative biology and taxonomic classification.</title>
        <authorList>
            <person name="Goeker M."/>
        </authorList>
    </citation>
    <scope>NUCLEOTIDE SEQUENCE [LARGE SCALE GENOMIC DNA]</scope>
    <source>
        <strain evidence="1 2">DSM 15561</strain>
    </source>
</reference>
<accession>A0ABU0LSK7</accession>
<proteinExistence type="predicted"/>
<comment type="caution">
    <text evidence="1">The sequence shown here is derived from an EMBL/GenBank/DDBJ whole genome shotgun (WGS) entry which is preliminary data.</text>
</comment>
<name>A0ABU0LSK7_9HYPH</name>
<evidence type="ECO:0000313" key="2">
    <source>
        <dbReference type="Proteomes" id="UP001235094"/>
    </source>
</evidence>
<gene>
    <name evidence="1" type="ORF">QOZ99_002567</name>
</gene>
<dbReference type="RefSeq" id="WP_306890360.1">
    <property type="nucleotide sequence ID" value="NZ_JAUSVR010000007.1"/>
</dbReference>